<protein>
    <submittedName>
        <fullName evidence="2">Uncharacterized protein</fullName>
    </submittedName>
</protein>
<name>A0A368Q728_SETIT</name>
<accession>A0A368Q728</accession>
<evidence type="ECO:0000313" key="2">
    <source>
        <dbReference type="EMBL" id="RCV13614.1"/>
    </source>
</evidence>
<dbReference type="AlphaFoldDB" id="A0A368Q728"/>
<evidence type="ECO:0000256" key="1">
    <source>
        <dbReference type="SAM" id="MobiDB-lite"/>
    </source>
</evidence>
<proteinExistence type="predicted"/>
<reference evidence="2" key="2">
    <citation type="submission" date="2015-07" db="EMBL/GenBank/DDBJ databases">
        <authorList>
            <person name="Noorani M."/>
        </authorList>
    </citation>
    <scope>NUCLEOTIDE SEQUENCE</scope>
    <source>
        <strain evidence="2">Yugu1</strain>
    </source>
</reference>
<reference evidence="2" key="1">
    <citation type="journal article" date="2012" name="Nat. Biotechnol.">
        <title>Reference genome sequence of the model plant Setaria.</title>
        <authorList>
            <person name="Bennetzen J.L."/>
            <person name="Schmutz J."/>
            <person name="Wang H."/>
            <person name="Percifield R."/>
            <person name="Hawkins J."/>
            <person name="Pontaroli A.C."/>
            <person name="Estep M."/>
            <person name="Feng L."/>
            <person name="Vaughn J.N."/>
            <person name="Grimwood J."/>
            <person name="Jenkins J."/>
            <person name="Barry K."/>
            <person name="Lindquist E."/>
            <person name="Hellsten U."/>
            <person name="Deshpande S."/>
            <person name="Wang X."/>
            <person name="Wu X."/>
            <person name="Mitros T."/>
            <person name="Triplett J."/>
            <person name="Yang X."/>
            <person name="Ye C.Y."/>
            <person name="Mauro-Herrera M."/>
            <person name="Wang L."/>
            <person name="Li P."/>
            <person name="Sharma M."/>
            <person name="Sharma R."/>
            <person name="Ronald P.C."/>
            <person name="Panaud O."/>
            <person name="Kellogg E.A."/>
            <person name="Brutnell T.P."/>
            <person name="Doust A.N."/>
            <person name="Tuskan G.A."/>
            <person name="Rokhsar D."/>
            <person name="Devos K.M."/>
        </authorList>
    </citation>
    <scope>NUCLEOTIDE SEQUENCE [LARGE SCALE GENOMIC DNA]</scope>
    <source>
        <strain evidence="2">Yugu1</strain>
    </source>
</reference>
<sequence length="181" mass="19002">MMNGGRRARPPPPPPPPPPRALAAEPVSAPSCPAEIIQSGQLVAASAEWPALPDRREVQLVAAAGSARLRACCRCPAAPLPPAAGEWACRGKRRGRPCPAGAATRRGKGSERAALARLLPSRSLAWPPFIVLPARPRRLTSECAGYRTRPAHPDRSAPAAPPPPLSLFANVRSHVELCLGA</sequence>
<feature type="region of interest" description="Disordered" evidence="1">
    <location>
        <begin position="1"/>
        <end position="29"/>
    </location>
</feature>
<dbReference type="EMBL" id="CM003529">
    <property type="protein sequence ID" value="RCV13614.1"/>
    <property type="molecule type" value="Genomic_DNA"/>
</dbReference>
<gene>
    <name evidence="2" type="ORF">SETIT_2G359900v2</name>
</gene>
<organism evidence="2">
    <name type="scientific">Setaria italica</name>
    <name type="common">Foxtail millet</name>
    <name type="synonym">Panicum italicum</name>
    <dbReference type="NCBI Taxonomy" id="4555"/>
    <lineage>
        <taxon>Eukaryota</taxon>
        <taxon>Viridiplantae</taxon>
        <taxon>Streptophyta</taxon>
        <taxon>Embryophyta</taxon>
        <taxon>Tracheophyta</taxon>
        <taxon>Spermatophyta</taxon>
        <taxon>Magnoliopsida</taxon>
        <taxon>Liliopsida</taxon>
        <taxon>Poales</taxon>
        <taxon>Poaceae</taxon>
        <taxon>PACMAD clade</taxon>
        <taxon>Panicoideae</taxon>
        <taxon>Panicodae</taxon>
        <taxon>Paniceae</taxon>
        <taxon>Cenchrinae</taxon>
        <taxon>Setaria</taxon>
    </lineage>
</organism>
<dbReference type="SUPFAM" id="SSF101447">
    <property type="entry name" value="Formin homology 2 domain (FH2 domain)"/>
    <property type="match status" value="1"/>
</dbReference>
<feature type="compositionally biased region" description="Pro residues" evidence="1">
    <location>
        <begin position="10"/>
        <end position="20"/>
    </location>
</feature>